<sequence>MSLNTLRRQIYNATCGLEARLAPPRASQQPLAAHVDAAADWVARAQDAHPGGGVAAYYDAPRKRWAADYPETTGYLIPTCLTYAQRTRRDEFHRRALAMAYWECDIQLASGAVRAGHMDAPVTVPTIFNTGQVLFGWAAAWQASHEPRFAESLSRAAAWLVAVQDADGAWRRHASPFATYSVNTYNLRSALGLLRAADVLDEPAYRVAARANIHWALTRMHANGWLEDNDLEDNRRPLTHTLGYSLHALVEQALYFEDDVALAGARRALRHLARAQRLDGGLAGRFDADWRPAARWDCLTGTVQLAHAWLLLAEHDRDVELFETADRAIRFVAAAQATAHALPGIRGAVAGSFPRRGGYMRGVYPNWAAKFFMDAAMARDDVAGTIWPASHAGHSG</sequence>
<dbReference type="Gene3D" id="1.50.10.20">
    <property type="match status" value="1"/>
</dbReference>
<evidence type="ECO:0000313" key="1">
    <source>
        <dbReference type="EMBL" id="ROO25626.1"/>
    </source>
</evidence>
<dbReference type="InParanoid" id="A0A423PJ54"/>
<proteinExistence type="predicted"/>
<dbReference type="Proteomes" id="UP000285310">
    <property type="component" value="Unassembled WGS sequence"/>
</dbReference>
<gene>
    <name evidence="1" type="ORF">SAJA_12735</name>
</gene>
<name>A0A423PJ54_9GAMM</name>
<dbReference type="GO" id="GO:0005975">
    <property type="term" value="P:carbohydrate metabolic process"/>
    <property type="evidence" value="ECO:0007669"/>
    <property type="project" value="InterPro"/>
</dbReference>
<dbReference type="InterPro" id="IPR008928">
    <property type="entry name" value="6-hairpin_glycosidase_sf"/>
</dbReference>
<dbReference type="AlphaFoldDB" id="A0A423PJ54"/>
<dbReference type="EMBL" id="AYKG01000045">
    <property type="protein sequence ID" value="ROO25626.1"/>
    <property type="molecule type" value="Genomic_DNA"/>
</dbReference>
<organism evidence="1 2">
    <name type="scientific">Salinisphaera japonica YTM-1</name>
    <dbReference type="NCBI Taxonomy" id="1209778"/>
    <lineage>
        <taxon>Bacteria</taxon>
        <taxon>Pseudomonadati</taxon>
        <taxon>Pseudomonadota</taxon>
        <taxon>Gammaproteobacteria</taxon>
        <taxon>Salinisphaerales</taxon>
        <taxon>Salinisphaeraceae</taxon>
        <taxon>Salinisphaera</taxon>
    </lineage>
</organism>
<comment type="caution">
    <text evidence="1">The sequence shown here is derived from an EMBL/GenBank/DDBJ whole genome shotgun (WGS) entry which is preliminary data.</text>
</comment>
<reference evidence="1 2" key="1">
    <citation type="submission" date="2013-10" db="EMBL/GenBank/DDBJ databases">
        <title>Salinisphaera japonica YTM-1 Genome Sequencing.</title>
        <authorList>
            <person name="Lai Q."/>
            <person name="Li C."/>
            <person name="Shao Z."/>
        </authorList>
    </citation>
    <scope>NUCLEOTIDE SEQUENCE [LARGE SCALE GENOMIC DNA]</scope>
    <source>
        <strain evidence="1 2">YTM-1</strain>
    </source>
</reference>
<accession>A0A423PJ54</accession>
<dbReference type="SUPFAM" id="SSF48208">
    <property type="entry name" value="Six-hairpin glycosidases"/>
    <property type="match status" value="1"/>
</dbReference>
<dbReference type="RefSeq" id="WP_221180232.1">
    <property type="nucleotide sequence ID" value="NZ_AYKG01000045.1"/>
</dbReference>
<protein>
    <recommendedName>
        <fullName evidence="3">Squalene cyclase C-terminal domain-containing protein</fullName>
    </recommendedName>
</protein>
<evidence type="ECO:0008006" key="3">
    <source>
        <dbReference type="Google" id="ProtNLM"/>
    </source>
</evidence>
<evidence type="ECO:0000313" key="2">
    <source>
        <dbReference type="Proteomes" id="UP000285310"/>
    </source>
</evidence>
<keyword evidence="2" id="KW-1185">Reference proteome</keyword>